<dbReference type="InterPro" id="IPR012337">
    <property type="entry name" value="RNaseH-like_sf"/>
</dbReference>
<keyword evidence="3" id="KW-1185">Reference proteome</keyword>
<evidence type="ECO:0000259" key="1">
    <source>
        <dbReference type="Pfam" id="PF05699"/>
    </source>
</evidence>
<dbReference type="Pfam" id="PF05699">
    <property type="entry name" value="Dimer_Tnp_hAT"/>
    <property type="match status" value="1"/>
</dbReference>
<dbReference type="InterPro" id="IPR008906">
    <property type="entry name" value="HATC_C_dom"/>
</dbReference>
<proteinExistence type="predicted"/>
<evidence type="ECO:0000313" key="3">
    <source>
        <dbReference type="Proteomes" id="UP001140206"/>
    </source>
</evidence>
<organism evidence="2 3">
    <name type="scientific">Rhynchospora pubera</name>
    <dbReference type="NCBI Taxonomy" id="906938"/>
    <lineage>
        <taxon>Eukaryota</taxon>
        <taxon>Viridiplantae</taxon>
        <taxon>Streptophyta</taxon>
        <taxon>Embryophyta</taxon>
        <taxon>Tracheophyta</taxon>
        <taxon>Spermatophyta</taxon>
        <taxon>Magnoliopsida</taxon>
        <taxon>Liliopsida</taxon>
        <taxon>Poales</taxon>
        <taxon>Cyperaceae</taxon>
        <taxon>Cyperoideae</taxon>
        <taxon>Rhynchosporeae</taxon>
        <taxon>Rhynchospora</taxon>
    </lineage>
</organism>
<feature type="domain" description="HAT C-terminal dimerisation" evidence="1">
    <location>
        <begin position="3"/>
        <end position="41"/>
    </location>
</feature>
<dbReference type="SUPFAM" id="SSF53098">
    <property type="entry name" value="Ribonuclease H-like"/>
    <property type="match status" value="1"/>
</dbReference>
<evidence type="ECO:0000313" key="2">
    <source>
        <dbReference type="EMBL" id="KAJ4797020.1"/>
    </source>
</evidence>
<protein>
    <submittedName>
        <fullName evidence="2">HAT dimerization</fullName>
    </submittedName>
</protein>
<dbReference type="GO" id="GO:0046983">
    <property type="term" value="F:protein dimerization activity"/>
    <property type="evidence" value="ECO:0007669"/>
    <property type="project" value="InterPro"/>
</dbReference>
<dbReference type="EMBL" id="JAMFTS010000002">
    <property type="protein sequence ID" value="KAJ4797020.1"/>
    <property type="molecule type" value="Genomic_DNA"/>
</dbReference>
<sequence length="83" mass="9155">MSVSTVPSESAFSTGGRILDPFRSSLSPKTVEALVCGQNWLRSSGIKYDLRTEMEDVEKYDVTAKELESLKKPTAITTITIKD</sequence>
<dbReference type="AlphaFoldDB" id="A0AAV8FY79"/>
<comment type="caution">
    <text evidence="2">The sequence shown here is derived from an EMBL/GenBank/DDBJ whole genome shotgun (WGS) entry which is preliminary data.</text>
</comment>
<dbReference type="Proteomes" id="UP001140206">
    <property type="component" value="Chromosome 2"/>
</dbReference>
<gene>
    <name evidence="2" type="ORF">LUZ62_048266</name>
</gene>
<accession>A0AAV8FY79</accession>
<dbReference type="PANTHER" id="PTHR23272:SF161">
    <property type="entry name" value="ZINC FINGER BED DOMAIN-CONTAINING PROTEIN RICESLEEPER 1-LIKE"/>
    <property type="match status" value="1"/>
</dbReference>
<reference evidence="2" key="1">
    <citation type="submission" date="2022-08" db="EMBL/GenBank/DDBJ databases">
        <authorList>
            <person name="Marques A."/>
        </authorList>
    </citation>
    <scope>NUCLEOTIDE SEQUENCE</scope>
    <source>
        <strain evidence="2">RhyPub2mFocal</strain>
        <tissue evidence="2">Leaves</tissue>
    </source>
</reference>
<name>A0AAV8FY79_9POAL</name>
<dbReference type="PANTHER" id="PTHR23272">
    <property type="entry name" value="BED FINGER-RELATED"/>
    <property type="match status" value="1"/>
</dbReference>